<reference evidence="1" key="1">
    <citation type="submission" date="2020-11" db="EMBL/GenBank/DDBJ databases">
        <authorList>
            <consortium name="DOE Joint Genome Institute"/>
            <person name="Ahrendt S."/>
            <person name="Riley R."/>
            <person name="Andreopoulos W."/>
            <person name="Labutti K."/>
            <person name="Pangilinan J."/>
            <person name="Ruiz-Duenas F.J."/>
            <person name="Barrasa J.M."/>
            <person name="Sanchez-Garcia M."/>
            <person name="Camarero S."/>
            <person name="Miyauchi S."/>
            <person name="Serrano A."/>
            <person name="Linde D."/>
            <person name="Babiker R."/>
            <person name="Drula E."/>
            <person name="Ayuso-Fernandez I."/>
            <person name="Pacheco R."/>
            <person name="Padilla G."/>
            <person name="Ferreira P."/>
            <person name="Barriuso J."/>
            <person name="Kellner H."/>
            <person name="Castanera R."/>
            <person name="Alfaro M."/>
            <person name="Ramirez L."/>
            <person name="Pisabarro A.G."/>
            <person name="Kuo A."/>
            <person name="Tritt A."/>
            <person name="Lipzen A."/>
            <person name="He G."/>
            <person name="Yan M."/>
            <person name="Ng V."/>
            <person name="Cullen D."/>
            <person name="Martin F."/>
            <person name="Rosso M.-N."/>
            <person name="Henrissat B."/>
            <person name="Hibbett D."/>
            <person name="Martinez A.T."/>
            <person name="Grigoriev I.V."/>
        </authorList>
    </citation>
    <scope>NUCLEOTIDE SEQUENCE</scope>
    <source>
        <strain evidence="1">ATCC 90797</strain>
    </source>
</reference>
<dbReference type="Proteomes" id="UP000807025">
    <property type="component" value="Unassembled WGS sequence"/>
</dbReference>
<name>A0A9P6A7H9_PLEER</name>
<organism evidence="1 2">
    <name type="scientific">Pleurotus eryngii</name>
    <name type="common">Boletus of the steppes</name>
    <dbReference type="NCBI Taxonomy" id="5323"/>
    <lineage>
        <taxon>Eukaryota</taxon>
        <taxon>Fungi</taxon>
        <taxon>Dikarya</taxon>
        <taxon>Basidiomycota</taxon>
        <taxon>Agaricomycotina</taxon>
        <taxon>Agaricomycetes</taxon>
        <taxon>Agaricomycetidae</taxon>
        <taxon>Agaricales</taxon>
        <taxon>Pleurotineae</taxon>
        <taxon>Pleurotaceae</taxon>
        <taxon>Pleurotus</taxon>
    </lineage>
</organism>
<dbReference type="EMBL" id="MU154533">
    <property type="protein sequence ID" value="KAF9499154.1"/>
    <property type="molecule type" value="Genomic_DNA"/>
</dbReference>
<evidence type="ECO:0000313" key="2">
    <source>
        <dbReference type="Proteomes" id="UP000807025"/>
    </source>
</evidence>
<evidence type="ECO:0000313" key="1">
    <source>
        <dbReference type="EMBL" id="KAF9499154.1"/>
    </source>
</evidence>
<comment type="caution">
    <text evidence="1">The sequence shown here is derived from an EMBL/GenBank/DDBJ whole genome shotgun (WGS) entry which is preliminary data.</text>
</comment>
<gene>
    <name evidence="1" type="ORF">BDN71DRAFT_1503206</name>
</gene>
<accession>A0A9P6A7H9</accession>
<dbReference type="OrthoDB" id="10453354at2759"/>
<sequence length="260" mass="29091">MINSGLPDFLFAFDLMSDLVRPLSRNSSANTSAPFCLFSSRTFSSIAKAQLALDPHVERFVLALRIPCPSEHSSSFVTREHVGDVRYRDAVNQFRQFPSIDNGLYIRSPIICQLCPGCPPQPQGRRNIAVLPHTDRIRCPNLDYVEIKQISSGYRNIPRWIPATLSEFILSVSPTAAIPDVGTTIRPSALTINILQPSKASRLSIIEWIWECINRLPFPNRIREVTIEIDPFGWGGQSYPEPTHYGALIVSSNRCTDIGP</sequence>
<protein>
    <submittedName>
        <fullName evidence="1">Uncharacterized protein</fullName>
    </submittedName>
</protein>
<dbReference type="AlphaFoldDB" id="A0A9P6A7H9"/>
<keyword evidence="2" id="KW-1185">Reference proteome</keyword>
<proteinExistence type="predicted"/>